<proteinExistence type="predicted"/>
<evidence type="ECO:0000313" key="4">
    <source>
        <dbReference type="Proteomes" id="UP001458880"/>
    </source>
</evidence>
<organism evidence="3 4">
    <name type="scientific">Popillia japonica</name>
    <name type="common">Japanese beetle</name>
    <dbReference type="NCBI Taxonomy" id="7064"/>
    <lineage>
        <taxon>Eukaryota</taxon>
        <taxon>Metazoa</taxon>
        <taxon>Ecdysozoa</taxon>
        <taxon>Arthropoda</taxon>
        <taxon>Hexapoda</taxon>
        <taxon>Insecta</taxon>
        <taxon>Pterygota</taxon>
        <taxon>Neoptera</taxon>
        <taxon>Endopterygota</taxon>
        <taxon>Coleoptera</taxon>
        <taxon>Polyphaga</taxon>
        <taxon>Scarabaeiformia</taxon>
        <taxon>Scarabaeidae</taxon>
        <taxon>Rutelinae</taxon>
        <taxon>Popillia</taxon>
    </lineage>
</organism>
<dbReference type="InterPro" id="IPR010286">
    <property type="entry name" value="METTL16/RlmF"/>
</dbReference>
<dbReference type="Pfam" id="PF05971">
    <property type="entry name" value="Methyltransf_10"/>
    <property type="match status" value="1"/>
</dbReference>
<dbReference type="Gene3D" id="3.40.50.150">
    <property type="entry name" value="Vaccinia Virus protein VP39"/>
    <property type="match status" value="1"/>
</dbReference>
<dbReference type="EMBL" id="JASPKY010000121">
    <property type="protein sequence ID" value="KAK9732186.1"/>
    <property type="molecule type" value="Genomic_DNA"/>
</dbReference>
<accession>A0AAW1LFX2</accession>
<dbReference type="Proteomes" id="UP001458880">
    <property type="component" value="Unassembled WGS sequence"/>
</dbReference>
<gene>
    <name evidence="3" type="ORF">QE152_g12993</name>
</gene>
<dbReference type="GO" id="GO:0008168">
    <property type="term" value="F:methyltransferase activity"/>
    <property type="evidence" value="ECO:0007669"/>
    <property type="project" value="UniProtKB-KW"/>
</dbReference>
<sequence>MHEVITRGGEFIFVSKMIDESNEFQDRIRIYTSMLGIKRNVKLLMQKLHKVPAIKSAVSTEFHQGNTTRFGIAWTFDEGIQLEQLSLTSDKKRISSKPYIYSIKPFSGSIEEVGKQFTNIFNDLQLKYTHVKTDKENVVIYDIIAYSDTWSHSRRKRRALAHKCTSEVAATDLVTDNDCTLVEGEKSVKRKYHNSMESTKRVKAEEQNYLTSTLIIHINSELRIELVYVNGLGGKNACHQVIQYFKNHLKF</sequence>
<keyword evidence="4" id="KW-1185">Reference proteome</keyword>
<dbReference type="InterPro" id="IPR029063">
    <property type="entry name" value="SAM-dependent_MTases_sf"/>
</dbReference>
<evidence type="ECO:0000313" key="3">
    <source>
        <dbReference type="EMBL" id="KAK9732186.1"/>
    </source>
</evidence>
<protein>
    <submittedName>
        <fullName evidence="3">RNA methyltransferase</fullName>
    </submittedName>
</protein>
<reference evidence="3 4" key="1">
    <citation type="journal article" date="2024" name="BMC Genomics">
        <title>De novo assembly and annotation of Popillia japonica's genome with initial clues to its potential as an invasive pest.</title>
        <authorList>
            <person name="Cucini C."/>
            <person name="Boschi S."/>
            <person name="Funari R."/>
            <person name="Cardaioli E."/>
            <person name="Iannotti N."/>
            <person name="Marturano G."/>
            <person name="Paoli F."/>
            <person name="Bruttini M."/>
            <person name="Carapelli A."/>
            <person name="Frati F."/>
            <person name="Nardi F."/>
        </authorList>
    </citation>
    <scope>NUCLEOTIDE SEQUENCE [LARGE SCALE GENOMIC DNA]</scope>
    <source>
        <strain evidence="3">DMR45628</strain>
    </source>
</reference>
<dbReference type="AlphaFoldDB" id="A0AAW1LFX2"/>
<keyword evidence="2" id="KW-0808">Transferase</keyword>
<dbReference type="PANTHER" id="PTHR13393">
    <property type="entry name" value="SAM-DEPENDENT METHYLTRANSFERASE"/>
    <property type="match status" value="1"/>
</dbReference>
<dbReference type="GO" id="GO:0005634">
    <property type="term" value="C:nucleus"/>
    <property type="evidence" value="ECO:0007669"/>
    <property type="project" value="TreeGrafter"/>
</dbReference>
<comment type="caution">
    <text evidence="3">The sequence shown here is derived from an EMBL/GenBank/DDBJ whole genome shotgun (WGS) entry which is preliminary data.</text>
</comment>
<dbReference type="PANTHER" id="PTHR13393:SF0">
    <property type="entry name" value="RNA N6-ADENOSINE-METHYLTRANSFERASE METTL16"/>
    <property type="match status" value="1"/>
</dbReference>
<evidence type="ECO:0000256" key="1">
    <source>
        <dbReference type="ARBA" id="ARBA00022603"/>
    </source>
</evidence>
<evidence type="ECO:0000256" key="2">
    <source>
        <dbReference type="ARBA" id="ARBA00022679"/>
    </source>
</evidence>
<name>A0AAW1LFX2_POPJA</name>
<dbReference type="GO" id="GO:0070475">
    <property type="term" value="P:rRNA base methylation"/>
    <property type="evidence" value="ECO:0007669"/>
    <property type="project" value="TreeGrafter"/>
</dbReference>
<keyword evidence="1 3" id="KW-0489">Methyltransferase</keyword>